<dbReference type="EC" id="1.1.1.188" evidence="8"/>
<protein>
    <submittedName>
        <fullName evidence="8">Aldo/keto reductase</fullName>
        <ecNumber evidence="8">1.1.1.188</ecNumber>
    </submittedName>
</protein>
<organism evidence="8 9">
    <name type="scientific">Bifidobacterium psychraerophilum</name>
    <dbReference type="NCBI Taxonomy" id="218140"/>
    <lineage>
        <taxon>Bacteria</taxon>
        <taxon>Bacillati</taxon>
        <taxon>Actinomycetota</taxon>
        <taxon>Actinomycetes</taxon>
        <taxon>Bifidobacteriales</taxon>
        <taxon>Bifidobacteriaceae</taxon>
        <taxon>Bifidobacterium</taxon>
    </lineage>
</organism>
<feature type="site" description="Lowers pKa of active site Tyr" evidence="6">
    <location>
        <position position="79"/>
    </location>
</feature>
<comment type="similarity">
    <text evidence="1">Belongs to the aldo/keto reductase family.</text>
</comment>
<gene>
    <name evidence="8" type="ORF">BPSY_1502</name>
</gene>
<dbReference type="Proteomes" id="UP000029050">
    <property type="component" value="Unassembled WGS sequence"/>
</dbReference>
<dbReference type="PANTHER" id="PTHR43827">
    <property type="entry name" value="2,5-DIKETO-D-GLUCONIC ACID REDUCTASE"/>
    <property type="match status" value="1"/>
</dbReference>
<feature type="domain" description="NADP-dependent oxidoreductase" evidence="7">
    <location>
        <begin position="19"/>
        <end position="271"/>
    </location>
</feature>
<dbReference type="InterPro" id="IPR036812">
    <property type="entry name" value="NAD(P)_OxRdtase_dom_sf"/>
</dbReference>
<evidence type="ECO:0000313" key="8">
    <source>
        <dbReference type="EMBL" id="KFI81097.1"/>
    </source>
</evidence>
<evidence type="ECO:0000256" key="1">
    <source>
        <dbReference type="ARBA" id="ARBA00007905"/>
    </source>
</evidence>
<dbReference type="FunFam" id="3.20.20.100:FF:000002">
    <property type="entry name" value="2,5-diketo-D-gluconic acid reductase A"/>
    <property type="match status" value="1"/>
</dbReference>
<feature type="binding site" evidence="5">
    <location>
        <position position="112"/>
    </location>
    <ligand>
        <name>substrate</name>
    </ligand>
</feature>
<proteinExistence type="inferred from homology"/>
<dbReference type="RefSeq" id="WP_033497897.1">
    <property type="nucleotide sequence ID" value="NZ_BAABVZ010000003.1"/>
</dbReference>
<dbReference type="AlphaFoldDB" id="A0A087CCU7"/>
<evidence type="ECO:0000256" key="4">
    <source>
        <dbReference type="PIRSR" id="PIRSR000097-1"/>
    </source>
</evidence>
<keyword evidence="2" id="KW-0521">NADP</keyword>
<dbReference type="PROSITE" id="PS00798">
    <property type="entry name" value="ALDOKETO_REDUCTASE_1"/>
    <property type="match status" value="1"/>
</dbReference>
<feature type="active site" description="Proton donor" evidence="4">
    <location>
        <position position="54"/>
    </location>
</feature>
<keyword evidence="9" id="KW-1185">Reference proteome</keyword>
<dbReference type="GeneID" id="98300690"/>
<name>A0A087CCU7_9BIFI</name>
<dbReference type="GO" id="GO:0047017">
    <property type="term" value="F:prostaglandin F synthase activity"/>
    <property type="evidence" value="ECO:0007669"/>
    <property type="project" value="UniProtKB-EC"/>
</dbReference>
<dbReference type="InterPro" id="IPR023210">
    <property type="entry name" value="NADP_OxRdtase_dom"/>
</dbReference>
<dbReference type="Gene3D" id="3.20.20.100">
    <property type="entry name" value="NADP-dependent oxidoreductase domain"/>
    <property type="match status" value="1"/>
</dbReference>
<reference evidence="8 9" key="1">
    <citation type="submission" date="2014-03" db="EMBL/GenBank/DDBJ databases">
        <title>Genomics of Bifidobacteria.</title>
        <authorList>
            <person name="Ventura M."/>
            <person name="Milani C."/>
            <person name="Lugli G.A."/>
        </authorList>
    </citation>
    <scope>NUCLEOTIDE SEQUENCE [LARGE SCALE GENOMIC DNA]</scope>
    <source>
        <strain evidence="8 9">LMG 21775</strain>
    </source>
</reference>
<dbReference type="CDD" id="cd19071">
    <property type="entry name" value="AKR_AKR1-5-like"/>
    <property type="match status" value="1"/>
</dbReference>
<keyword evidence="3 8" id="KW-0560">Oxidoreductase</keyword>
<sequence length="288" mass="32257">MASVLHDHFTLANGVEIPKIGFGTWMIEDNGKAAQAVREAIEVGYRHIDTAEAYGNEAGVGEGVRSSGVDRKDIFVTTKLRAEYKDYEGAKQAIDESLKTLDLGYIDLMIIHSPKPWAKFGEEEHFFEGNLEAWKALEEAHDAGKIRAIGVSNFQQVDLQNIIDHSATLPVVDQVLAHIGNTPFDLIDYARERNILVEAYSPFGHGDMLNNADIQRIAERNGVSVTQLAVRYLLQQDLLPLPKASSIDHMRQNADVDFVISDEDMAQLRDITKQRYSDANRKFPVYQS</sequence>
<evidence type="ECO:0000256" key="5">
    <source>
        <dbReference type="PIRSR" id="PIRSR000097-2"/>
    </source>
</evidence>
<dbReference type="STRING" id="218140.BPSY_1502"/>
<evidence type="ECO:0000256" key="3">
    <source>
        <dbReference type="ARBA" id="ARBA00023002"/>
    </source>
</evidence>
<comment type="caution">
    <text evidence="8">The sequence shown here is derived from an EMBL/GenBank/DDBJ whole genome shotgun (WGS) entry which is preliminary data.</text>
</comment>
<dbReference type="EMBL" id="JGZI01000010">
    <property type="protein sequence ID" value="KFI81097.1"/>
    <property type="molecule type" value="Genomic_DNA"/>
</dbReference>
<dbReference type="InterPro" id="IPR020471">
    <property type="entry name" value="AKR"/>
</dbReference>
<dbReference type="PANTHER" id="PTHR43827:SF3">
    <property type="entry name" value="NADP-DEPENDENT OXIDOREDUCTASE DOMAIN-CONTAINING PROTEIN"/>
    <property type="match status" value="1"/>
</dbReference>
<evidence type="ECO:0000256" key="2">
    <source>
        <dbReference type="ARBA" id="ARBA00022857"/>
    </source>
</evidence>
<dbReference type="eggNOG" id="COG0656">
    <property type="taxonomic scope" value="Bacteria"/>
</dbReference>
<evidence type="ECO:0000259" key="7">
    <source>
        <dbReference type="Pfam" id="PF00248"/>
    </source>
</evidence>
<accession>A0A087CCU7</accession>
<dbReference type="PIRSF" id="PIRSF000097">
    <property type="entry name" value="AKR"/>
    <property type="match status" value="1"/>
</dbReference>
<dbReference type="Pfam" id="PF00248">
    <property type="entry name" value="Aldo_ket_red"/>
    <property type="match status" value="1"/>
</dbReference>
<dbReference type="PRINTS" id="PR00069">
    <property type="entry name" value="ALDKETRDTASE"/>
</dbReference>
<evidence type="ECO:0000313" key="9">
    <source>
        <dbReference type="Proteomes" id="UP000029050"/>
    </source>
</evidence>
<dbReference type="InterPro" id="IPR018170">
    <property type="entry name" value="Aldo/ket_reductase_CS"/>
</dbReference>
<dbReference type="OrthoDB" id="9804790at2"/>
<dbReference type="PROSITE" id="PS00062">
    <property type="entry name" value="ALDOKETO_REDUCTASE_2"/>
    <property type="match status" value="1"/>
</dbReference>
<evidence type="ECO:0000256" key="6">
    <source>
        <dbReference type="PIRSR" id="PIRSR000097-3"/>
    </source>
</evidence>
<dbReference type="SUPFAM" id="SSF51430">
    <property type="entry name" value="NAD(P)-linked oxidoreductase"/>
    <property type="match status" value="1"/>
</dbReference>